<dbReference type="AlphaFoldDB" id="A0A9Q4FXH7"/>
<dbReference type="Gene3D" id="1.25.40.10">
    <property type="entry name" value="Tetratricopeptide repeat domain"/>
    <property type="match status" value="1"/>
</dbReference>
<name>A0A9Q4FXH7_SALAG</name>
<keyword evidence="3 8" id="KW-0812">Transmembrane</keyword>
<dbReference type="InterPro" id="IPR022764">
    <property type="entry name" value="Peptidase_S54_rhomboid_dom"/>
</dbReference>
<accession>A0A9Q4FXH7</accession>
<dbReference type="SMART" id="SM00028">
    <property type="entry name" value="TPR"/>
    <property type="match status" value="1"/>
</dbReference>
<comment type="similarity">
    <text evidence="2">Belongs to the peptidase S54 family.</text>
</comment>
<evidence type="ECO:0000256" key="8">
    <source>
        <dbReference type="SAM" id="Phobius"/>
    </source>
</evidence>
<feature type="transmembrane region" description="Helical" evidence="8">
    <location>
        <begin position="298"/>
        <end position="316"/>
    </location>
</feature>
<dbReference type="GO" id="GO:0004252">
    <property type="term" value="F:serine-type endopeptidase activity"/>
    <property type="evidence" value="ECO:0007669"/>
    <property type="project" value="InterPro"/>
</dbReference>
<keyword evidence="10" id="KW-0645">Protease</keyword>
<dbReference type="InterPro" id="IPR011990">
    <property type="entry name" value="TPR-like_helical_dom_sf"/>
</dbReference>
<evidence type="ECO:0000313" key="11">
    <source>
        <dbReference type="Proteomes" id="UP001057753"/>
    </source>
</evidence>
<dbReference type="PANTHER" id="PTHR43731:SF14">
    <property type="entry name" value="PRESENILIN-ASSOCIATED RHOMBOID-LIKE PROTEIN, MITOCHONDRIAL"/>
    <property type="match status" value="1"/>
</dbReference>
<evidence type="ECO:0000256" key="5">
    <source>
        <dbReference type="ARBA" id="ARBA00022989"/>
    </source>
</evidence>
<keyword evidence="7" id="KW-0802">TPR repeat</keyword>
<dbReference type="InterPro" id="IPR035952">
    <property type="entry name" value="Rhomboid-like_sf"/>
</dbReference>
<dbReference type="Pfam" id="PF00515">
    <property type="entry name" value="TPR_1"/>
    <property type="match status" value="1"/>
</dbReference>
<evidence type="ECO:0000256" key="3">
    <source>
        <dbReference type="ARBA" id="ARBA00022692"/>
    </source>
</evidence>
<evidence type="ECO:0000256" key="2">
    <source>
        <dbReference type="ARBA" id="ARBA00009045"/>
    </source>
</evidence>
<feature type="transmembrane region" description="Helical" evidence="8">
    <location>
        <begin position="190"/>
        <end position="207"/>
    </location>
</feature>
<dbReference type="InterPro" id="IPR050925">
    <property type="entry name" value="Rhomboid_protease_S54"/>
</dbReference>
<sequence length="529" mass="60806">MNVFTQSIRFWETLHHLTTREDMRLVHLNEQEEVAWIEDDRREPYHLIRLSRKNYDWSNELKRDINKAFDQANKIRKKLGLRQANVSNIILSSDVPVDDYEQLLSQPLPLTSGGKKQFRTILIRLEELKHHLFPLATEWQLQEMPPYMEETYIVTSEQEEHILRTLKSAVRTSIKKREEKEKNLLLHGKTRLTFLLLGIIVAVYVWVEMNGSSMNTFDLVRFGAKFDPFILEGEWWRFFTAMFLHIGIVHLMMNSLALFYLGSAVEKIFGTKRFFVIYFLAGLLGSIASFVFNDNVSAGASGAIFGCFGALLYFGLIHKRLFFRTMGMNVIVILAINLSFGFIVPMVDNGAHIGGLIGGFFASAIVGLPGQKERTIKLPAFLVTVVGTAILIWIGFSQSGYSEQTSLVYYQMGVEAIEEEAFEEAHDYFTEFLKGEEHITHDRLAVDGRFLLSYVQIRQGDLKEAEANLIYVVNDVPDFHEAHYNLALIYSDLGDYNKAFESAEKALEMAPENEDYQKLYSETKRHIDN</sequence>
<comment type="caution">
    <text evidence="10">The sequence shown here is derived from an EMBL/GenBank/DDBJ whole genome shotgun (WGS) entry which is preliminary data.</text>
</comment>
<keyword evidence="4" id="KW-0378">Hydrolase</keyword>
<dbReference type="Gene3D" id="1.20.1540.10">
    <property type="entry name" value="Rhomboid-like"/>
    <property type="match status" value="1"/>
</dbReference>
<feature type="transmembrane region" description="Helical" evidence="8">
    <location>
        <begin position="274"/>
        <end position="292"/>
    </location>
</feature>
<dbReference type="Proteomes" id="UP001057753">
    <property type="component" value="Unassembled WGS sequence"/>
</dbReference>
<feature type="transmembrane region" description="Helical" evidence="8">
    <location>
        <begin position="235"/>
        <end position="262"/>
    </location>
</feature>
<dbReference type="SUPFAM" id="SSF144091">
    <property type="entry name" value="Rhomboid-like"/>
    <property type="match status" value="1"/>
</dbReference>
<dbReference type="GO" id="GO:0016020">
    <property type="term" value="C:membrane"/>
    <property type="evidence" value="ECO:0007669"/>
    <property type="project" value="UniProtKB-SubCell"/>
</dbReference>
<keyword evidence="11" id="KW-1185">Reference proteome</keyword>
<evidence type="ECO:0000256" key="6">
    <source>
        <dbReference type="ARBA" id="ARBA00023136"/>
    </source>
</evidence>
<feature type="domain" description="Peptidase S54 rhomboid" evidence="9">
    <location>
        <begin position="233"/>
        <end position="366"/>
    </location>
</feature>
<gene>
    <name evidence="10" type="ORF">HXA33_09135</name>
</gene>
<evidence type="ECO:0000259" key="9">
    <source>
        <dbReference type="Pfam" id="PF01694"/>
    </source>
</evidence>
<evidence type="ECO:0000256" key="4">
    <source>
        <dbReference type="ARBA" id="ARBA00022801"/>
    </source>
</evidence>
<protein>
    <submittedName>
        <fullName evidence="10">Rhomboid family intramembrane serine protease</fullName>
    </submittedName>
</protein>
<feature type="transmembrane region" description="Helical" evidence="8">
    <location>
        <begin position="353"/>
        <end position="371"/>
    </location>
</feature>
<proteinExistence type="inferred from homology"/>
<dbReference type="SUPFAM" id="SSF48452">
    <property type="entry name" value="TPR-like"/>
    <property type="match status" value="1"/>
</dbReference>
<evidence type="ECO:0000256" key="7">
    <source>
        <dbReference type="PROSITE-ProRule" id="PRU00339"/>
    </source>
</evidence>
<evidence type="ECO:0000256" key="1">
    <source>
        <dbReference type="ARBA" id="ARBA00004141"/>
    </source>
</evidence>
<comment type="subcellular location">
    <subcellularLocation>
        <location evidence="1">Membrane</location>
        <topology evidence="1">Multi-pass membrane protein</topology>
    </subcellularLocation>
</comment>
<dbReference type="PANTHER" id="PTHR43731">
    <property type="entry name" value="RHOMBOID PROTEASE"/>
    <property type="match status" value="1"/>
</dbReference>
<dbReference type="PROSITE" id="PS50005">
    <property type="entry name" value="TPR"/>
    <property type="match status" value="1"/>
</dbReference>
<keyword evidence="5 8" id="KW-1133">Transmembrane helix</keyword>
<dbReference type="PROSITE" id="PS50293">
    <property type="entry name" value="TPR_REGION"/>
    <property type="match status" value="1"/>
</dbReference>
<dbReference type="RefSeq" id="WP_257821250.1">
    <property type="nucleotide sequence ID" value="NZ_JABXYM010000001.1"/>
</dbReference>
<reference evidence="10" key="1">
    <citation type="submission" date="2020-06" db="EMBL/GenBank/DDBJ databases">
        <title>Insight into the genomes of haloalkaliphilic bacilli from Kenyan soda lakes.</title>
        <authorList>
            <person name="Mwirichia R."/>
            <person name="Villamizar G.C."/>
            <person name="Poehlein A."/>
            <person name="Mugweru J."/>
            <person name="Kipnyargis A."/>
            <person name="Kiplimo D."/>
            <person name="Orwa P."/>
            <person name="Daniel R."/>
        </authorList>
    </citation>
    <scope>NUCLEOTIDE SEQUENCE</scope>
    <source>
        <strain evidence="10">B1096_S55</strain>
    </source>
</reference>
<keyword evidence="6 8" id="KW-0472">Membrane</keyword>
<feature type="repeat" description="TPR" evidence="7">
    <location>
        <begin position="480"/>
        <end position="513"/>
    </location>
</feature>
<organism evidence="10 11">
    <name type="scientific">Salipaludibacillus agaradhaerens</name>
    <name type="common">Bacillus agaradhaerens</name>
    <dbReference type="NCBI Taxonomy" id="76935"/>
    <lineage>
        <taxon>Bacteria</taxon>
        <taxon>Bacillati</taxon>
        <taxon>Bacillota</taxon>
        <taxon>Bacilli</taxon>
        <taxon>Bacillales</taxon>
        <taxon>Bacillaceae</taxon>
    </lineage>
</organism>
<feature type="transmembrane region" description="Helical" evidence="8">
    <location>
        <begin position="378"/>
        <end position="396"/>
    </location>
</feature>
<dbReference type="EMBL" id="JABXYM010000001">
    <property type="protein sequence ID" value="MCR6096720.1"/>
    <property type="molecule type" value="Genomic_DNA"/>
</dbReference>
<dbReference type="InterPro" id="IPR019734">
    <property type="entry name" value="TPR_rpt"/>
</dbReference>
<feature type="transmembrane region" description="Helical" evidence="8">
    <location>
        <begin position="328"/>
        <end position="347"/>
    </location>
</feature>
<dbReference type="Pfam" id="PF01694">
    <property type="entry name" value="Rhomboid"/>
    <property type="match status" value="1"/>
</dbReference>
<dbReference type="GO" id="GO:0006508">
    <property type="term" value="P:proteolysis"/>
    <property type="evidence" value="ECO:0007669"/>
    <property type="project" value="UniProtKB-KW"/>
</dbReference>
<evidence type="ECO:0000313" key="10">
    <source>
        <dbReference type="EMBL" id="MCR6096720.1"/>
    </source>
</evidence>